<keyword evidence="3" id="KW-1003">Cell membrane</keyword>
<evidence type="ECO:0000256" key="2">
    <source>
        <dbReference type="ARBA" id="ARBA00007362"/>
    </source>
</evidence>
<name>A0A329MPL2_9BACL</name>
<dbReference type="PANTHER" id="PTHR42920:SF5">
    <property type="entry name" value="EAMA DOMAIN-CONTAINING PROTEIN"/>
    <property type="match status" value="1"/>
</dbReference>
<protein>
    <submittedName>
        <fullName evidence="9">EamA/RhaT family transporter</fullName>
    </submittedName>
</protein>
<dbReference type="Proteomes" id="UP000250369">
    <property type="component" value="Unassembled WGS sequence"/>
</dbReference>
<evidence type="ECO:0000256" key="1">
    <source>
        <dbReference type="ARBA" id="ARBA00004651"/>
    </source>
</evidence>
<dbReference type="InterPro" id="IPR000620">
    <property type="entry name" value="EamA_dom"/>
</dbReference>
<dbReference type="RefSeq" id="WP_113030561.1">
    <property type="nucleotide sequence ID" value="NZ_QMFB01000004.1"/>
</dbReference>
<evidence type="ECO:0000256" key="7">
    <source>
        <dbReference type="SAM" id="Phobius"/>
    </source>
</evidence>
<feature type="transmembrane region" description="Helical" evidence="7">
    <location>
        <begin position="235"/>
        <end position="255"/>
    </location>
</feature>
<keyword evidence="10" id="KW-1185">Reference proteome</keyword>
<feature type="transmembrane region" description="Helical" evidence="7">
    <location>
        <begin position="91"/>
        <end position="112"/>
    </location>
</feature>
<keyword evidence="5 7" id="KW-1133">Transmembrane helix</keyword>
<feature type="transmembrane region" description="Helical" evidence="7">
    <location>
        <begin position="261"/>
        <end position="279"/>
    </location>
</feature>
<dbReference type="InterPro" id="IPR051258">
    <property type="entry name" value="Diverse_Substrate_Transporter"/>
</dbReference>
<feature type="transmembrane region" description="Helical" evidence="7">
    <location>
        <begin position="30"/>
        <end position="52"/>
    </location>
</feature>
<dbReference type="SUPFAM" id="SSF103481">
    <property type="entry name" value="Multidrug resistance efflux transporter EmrE"/>
    <property type="match status" value="2"/>
</dbReference>
<dbReference type="OrthoDB" id="9804865at2"/>
<evidence type="ECO:0000259" key="8">
    <source>
        <dbReference type="Pfam" id="PF00892"/>
    </source>
</evidence>
<dbReference type="GO" id="GO:0005886">
    <property type="term" value="C:plasma membrane"/>
    <property type="evidence" value="ECO:0007669"/>
    <property type="project" value="UniProtKB-SubCell"/>
</dbReference>
<feature type="domain" description="EamA" evidence="8">
    <location>
        <begin position="5"/>
        <end position="135"/>
    </location>
</feature>
<evidence type="ECO:0000256" key="5">
    <source>
        <dbReference type="ARBA" id="ARBA00022989"/>
    </source>
</evidence>
<reference evidence="9 10" key="1">
    <citation type="journal article" date="2009" name="Int. J. Syst. Evol. Microbiol.">
        <title>Paenibacillus contaminans sp. nov., isolated from a contaminated laboratory plate.</title>
        <authorList>
            <person name="Chou J.H."/>
            <person name="Lee J.H."/>
            <person name="Lin M.C."/>
            <person name="Chang P.S."/>
            <person name="Arun A.B."/>
            <person name="Young C.C."/>
            <person name="Chen W.M."/>
        </authorList>
    </citation>
    <scope>NUCLEOTIDE SEQUENCE [LARGE SCALE GENOMIC DNA]</scope>
    <source>
        <strain evidence="9 10">CKOBP-6</strain>
    </source>
</reference>
<comment type="similarity">
    <text evidence="2">Belongs to the EamA transporter family.</text>
</comment>
<dbReference type="Pfam" id="PF00892">
    <property type="entry name" value="EamA"/>
    <property type="match status" value="2"/>
</dbReference>
<feature type="transmembrane region" description="Helical" evidence="7">
    <location>
        <begin position="174"/>
        <end position="194"/>
    </location>
</feature>
<organism evidence="9 10">
    <name type="scientific">Paenibacillus contaminans</name>
    <dbReference type="NCBI Taxonomy" id="450362"/>
    <lineage>
        <taxon>Bacteria</taxon>
        <taxon>Bacillati</taxon>
        <taxon>Bacillota</taxon>
        <taxon>Bacilli</taxon>
        <taxon>Bacillales</taxon>
        <taxon>Paenibacillaceae</taxon>
        <taxon>Paenibacillus</taxon>
    </lineage>
</organism>
<feature type="transmembrane region" description="Helical" evidence="7">
    <location>
        <begin position="142"/>
        <end position="162"/>
    </location>
</feature>
<comment type="subcellular location">
    <subcellularLocation>
        <location evidence="1">Cell membrane</location>
        <topology evidence="1">Multi-pass membrane protein</topology>
    </subcellularLocation>
</comment>
<dbReference type="AlphaFoldDB" id="A0A329MPL2"/>
<feature type="domain" description="EamA" evidence="8">
    <location>
        <begin position="144"/>
        <end position="276"/>
    </location>
</feature>
<evidence type="ECO:0000313" key="9">
    <source>
        <dbReference type="EMBL" id="RAV21470.1"/>
    </source>
</evidence>
<keyword evidence="4 7" id="KW-0812">Transmembrane</keyword>
<dbReference type="PANTHER" id="PTHR42920">
    <property type="entry name" value="OS03G0707200 PROTEIN-RELATED"/>
    <property type="match status" value="1"/>
</dbReference>
<evidence type="ECO:0000256" key="3">
    <source>
        <dbReference type="ARBA" id="ARBA00022475"/>
    </source>
</evidence>
<evidence type="ECO:0000313" key="10">
    <source>
        <dbReference type="Proteomes" id="UP000250369"/>
    </source>
</evidence>
<evidence type="ECO:0000256" key="4">
    <source>
        <dbReference type="ARBA" id="ARBA00022692"/>
    </source>
</evidence>
<dbReference type="EMBL" id="QMFB01000004">
    <property type="protein sequence ID" value="RAV21470.1"/>
    <property type="molecule type" value="Genomic_DNA"/>
</dbReference>
<proteinExistence type="inferred from homology"/>
<feature type="transmembrane region" description="Helical" evidence="7">
    <location>
        <begin position="119"/>
        <end position="136"/>
    </location>
</feature>
<feature type="transmembrane region" description="Helical" evidence="7">
    <location>
        <begin position="7"/>
        <end position="24"/>
    </location>
</feature>
<accession>A0A329MPL2</accession>
<evidence type="ECO:0000256" key="6">
    <source>
        <dbReference type="ARBA" id="ARBA00023136"/>
    </source>
</evidence>
<comment type="caution">
    <text evidence="9">The sequence shown here is derived from an EMBL/GenBank/DDBJ whole genome shotgun (WGS) entry which is preliminary data.</text>
</comment>
<keyword evidence="6 7" id="KW-0472">Membrane</keyword>
<gene>
    <name evidence="9" type="ORF">DQG23_09340</name>
</gene>
<feature type="transmembrane region" description="Helical" evidence="7">
    <location>
        <begin position="64"/>
        <end position="85"/>
    </location>
</feature>
<dbReference type="InterPro" id="IPR037185">
    <property type="entry name" value="EmrE-like"/>
</dbReference>
<sequence>MKPLKADLLILLVTMCWGSSYLFMKIGLDSLSAFNIVALRYGLAFLLCLPILVKRYRAINLKTVIFSFALGFLLFAVSSSIIFGLKNTTASNAGFLAGLTVIFVPLLSALIVKKKPESNVIAGVLVTMVGIGLLTLNDRMSIMPGDFLCMLAALLYAIHILLTGSAAKAADIVNLGILQLGFAGGFGLLFAFIYEVPMLPSSYESWQAVLVLSVVCSAFGYIAQTIAQKYTTPTHTGLIFSLEPVFAAIFAYFFAHELLPIKGYVGAAFILLGVMIAEIKRLNASSLHDRSKEKRSGLQP</sequence>
<feature type="transmembrane region" description="Helical" evidence="7">
    <location>
        <begin position="206"/>
        <end position="223"/>
    </location>
</feature>